<reference evidence="2" key="1">
    <citation type="submission" date="2022-11" db="UniProtKB">
        <authorList>
            <consortium name="EnsemblMetazoa"/>
        </authorList>
    </citation>
    <scope>IDENTIFICATION</scope>
</reference>
<dbReference type="RefSeq" id="XP_038044726.1">
    <property type="nucleotide sequence ID" value="XM_038188798.1"/>
</dbReference>
<proteinExistence type="predicted"/>
<name>A0A913Z213_PATMI</name>
<dbReference type="OrthoDB" id="10148734at2759"/>
<dbReference type="EnsemblMetazoa" id="XM_038188797.1">
    <property type="protein sequence ID" value="XP_038044725.1"/>
    <property type="gene ID" value="LOC119719369"/>
</dbReference>
<dbReference type="RefSeq" id="XP_038044725.1">
    <property type="nucleotide sequence ID" value="XM_038188797.1"/>
</dbReference>
<dbReference type="EnsemblMetazoa" id="XM_038188798.1">
    <property type="protein sequence ID" value="XP_038044726.1"/>
    <property type="gene ID" value="LOC119719369"/>
</dbReference>
<dbReference type="SUPFAM" id="SSF50156">
    <property type="entry name" value="PDZ domain-like"/>
    <property type="match status" value="1"/>
</dbReference>
<dbReference type="Gene3D" id="2.30.42.10">
    <property type="match status" value="1"/>
</dbReference>
<dbReference type="GeneID" id="119719369"/>
<feature type="compositionally biased region" description="Basic and acidic residues" evidence="1">
    <location>
        <begin position="9"/>
        <end position="31"/>
    </location>
</feature>
<dbReference type="AlphaFoldDB" id="A0A913Z213"/>
<dbReference type="Proteomes" id="UP000887568">
    <property type="component" value="Unplaced"/>
</dbReference>
<feature type="region of interest" description="Disordered" evidence="1">
    <location>
        <begin position="228"/>
        <end position="247"/>
    </location>
</feature>
<feature type="region of interest" description="Disordered" evidence="1">
    <location>
        <begin position="1"/>
        <end position="31"/>
    </location>
</feature>
<protein>
    <recommendedName>
        <fullName evidence="4">PDZ domain-containing protein</fullName>
    </recommendedName>
</protein>
<evidence type="ECO:0008006" key="4">
    <source>
        <dbReference type="Google" id="ProtNLM"/>
    </source>
</evidence>
<evidence type="ECO:0000256" key="1">
    <source>
        <dbReference type="SAM" id="MobiDB-lite"/>
    </source>
</evidence>
<dbReference type="OMA" id="QGWYLAK"/>
<sequence length="326" mass="36605">MGCAAGQHSQDDGHSDVDMQQQDDKNHGKTGKEKIFLANPRGFGDAVYFDAKLMYSEGSYILTDVTTGGLAYQAGLRDGDQLIGIYAKNIEKYSLRYILQYLREEVEKILLLEFKRSHGGCTKYIWSRFELTFQEGVPAIIDVQIVETDNDVIPDSMLKDAIYWGGAPIPGCEIYVESKDQTLYLGIDKGKLQFMTYDKNKCTFYGYRYISSIPPSQGNIVAYSQENFDPSKPSDKNTPAATGKKDKPQLDLLDFPSSMVTQTKFPSNDRLWFQTLSTGSAPAFNLESATHKGWYLSRDPKDNSAYLTKKSTATDLQIKALPYTLK</sequence>
<dbReference type="InterPro" id="IPR036034">
    <property type="entry name" value="PDZ_sf"/>
</dbReference>
<organism evidence="2 3">
    <name type="scientific">Patiria miniata</name>
    <name type="common">Bat star</name>
    <name type="synonym">Asterina miniata</name>
    <dbReference type="NCBI Taxonomy" id="46514"/>
    <lineage>
        <taxon>Eukaryota</taxon>
        <taxon>Metazoa</taxon>
        <taxon>Echinodermata</taxon>
        <taxon>Eleutherozoa</taxon>
        <taxon>Asterozoa</taxon>
        <taxon>Asteroidea</taxon>
        <taxon>Valvatacea</taxon>
        <taxon>Valvatida</taxon>
        <taxon>Asterinidae</taxon>
        <taxon>Patiria</taxon>
    </lineage>
</organism>
<evidence type="ECO:0000313" key="3">
    <source>
        <dbReference type="Proteomes" id="UP000887568"/>
    </source>
</evidence>
<evidence type="ECO:0000313" key="2">
    <source>
        <dbReference type="EnsemblMetazoa" id="XP_038044725.1"/>
    </source>
</evidence>
<keyword evidence="3" id="KW-1185">Reference proteome</keyword>
<accession>A0A913Z213</accession>